<evidence type="ECO:0000256" key="1">
    <source>
        <dbReference type="ARBA" id="ARBA00004651"/>
    </source>
</evidence>
<accession>A0ABN3NPW4</accession>
<feature type="domain" description="Major facilitator superfamily (MFS) profile" evidence="8">
    <location>
        <begin position="15"/>
        <end position="443"/>
    </location>
</feature>
<dbReference type="InterPro" id="IPR001958">
    <property type="entry name" value="Tet-R_TetA/multi-R_MdtG-like"/>
</dbReference>
<keyword evidence="3 7" id="KW-0812">Transmembrane</keyword>
<reference evidence="9 10" key="1">
    <citation type="journal article" date="2019" name="Int. J. Syst. Evol. Microbiol.">
        <title>The Global Catalogue of Microorganisms (GCM) 10K type strain sequencing project: providing services to taxonomists for standard genome sequencing and annotation.</title>
        <authorList>
            <consortium name="The Broad Institute Genomics Platform"/>
            <consortium name="The Broad Institute Genome Sequencing Center for Infectious Disease"/>
            <person name="Wu L."/>
            <person name="Ma J."/>
        </authorList>
    </citation>
    <scope>NUCLEOTIDE SEQUENCE [LARGE SCALE GENOMIC DNA]</scope>
    <source>
        <strain evidence="9 10">JCM 3367</strain>
    </source>
</reference>
<keyword evidence="4 7" id="KW-1133">Transmembrane helix</keyword>
<dbReference type="PROSITE" id="PS50850">
    <property type="entry name" value="MFS"/>
    <property type="match status" value="1"/>
</dbReference>
<feature type="transmembrane region" description="Helical" evidence="7">
    <location>
        <begin position="421"/>
        <end position="442"/>
    </location>
</feature>
<dbReference type="InterPro" id="IPR050189">
    <property type="entry name" value="MFS_Efflux_Transporters"/>
</dbReference>
<organism evidence="9 10">
    <name type="scientific">Pilimelia columellifera subsp. columellifera</name>
    <dbReference type="NCBI Taxonomy" id="706583"/>
    <lineage>
        <taxon>Bacteria</taxon>
        <taxon>Bacillati</taxon>
        <taxon>Actinomycetota</taxon>
        <taxon>Actinomycetes</taxon>
        <taxon>Micromonosporales</taxon>
        <taxon>Micromonosporaceae</taxon>
        <taxon>Pilimelia</taxon>
    </lineage>
</organism>
<evidence type="ECO:0000313" key="10">
    <source>
        <dbReference type="Proteomes" id="UP001499978"/>
    </source>
</evidence>
<evidence type="ECO:0000259" key="8">
    <source>
        <dbReference type="PROSITE" id="PS50850"/>
    </source>
</evidence>
<evidence type="ECO:0000256" key="5">
    <source>
        <dbReference type="ARBA" id="ARBA00023136"/>
    </source>
</evidence>
<dbReference type="Pfam" id="PF07690">
    <property type="entry name" value="MFS_1"/>
    <property type="match status" value="1"/>
</dbReference>
<gene>
    <name evidence="9" type="ORF">GCM10010201_32040</name>
</gene>
<feature type="transmembrane region" description="Helical" evidence="7">
    <location>
        <begin position="49"/>
        <end position="72"/>
    </location>
</feature>
<feature type="region of interest" description="Disordered" evidence="6">
    <location>
        <begin position="464"/>
        <end position="492"/>
    </location>
</feature>
<dbReference type="Gene3D" id="1.20.1250.20">
    <property type="entry name" value="MFS general substrate transporter like domains"/>
    <property type="match status" value="1"/>
</dbReference>
<feature type="transmembrane region" description="Helical" evidence="7">
    <location>
        <begin position="302"/>
        <end position="322"/>
    </location>
</feature>
<dbReference type="SUPFAM" id="SSF103473">
    <property type="entry name" value="MFS general substrate transporter"/>
    <property type="match status" value="1"/>
</dbReference>
<feature type="transmembrane region" description="Helical" evidence="7">
    <location>
        <begin position="169"/>
        <end position="186"/>
    </location>
</feature>
<evidence type="ECO:0000313" key="9">
    <source>
        <dbReference type="EMBL" id="GAA2530224.1"/>
    </source>
</evidence>
<feature type="transmembrane region" description="Helical" evidence="7">
    <location>
        <begin position="12"/>
        <end position="37"/>
    </location>
</feature>
<evidence type="ECO:0000256" key="7">
    <source>
        <dbReference type="SAM" id="Phobius"/>
    </source>
</evidence>
<sequence length="492" mass="50130">MSSPGWLPRAWRAYTVAAFVALSCLDNVAIGLVPPLLSPISVGLGVSEAAVGVVAAVSFLVTAVASVGWAYAGDRLDRRRLLVVGTLVWSGGAAATASADSLPWFVVAQLLTAVGLGAVGSVGFSVVSDLVPPRRRGLALAFWGLGQGVGTLTGTLLSGLLGARDWSRPFLALAVAGVVAAAAYGLSAPVPRGGSEPELAALFAAGGSYEQRIGPRDLPSILGRRTNVWLIAQGLTAQAALGSMVWLPRLFQARAQEQGYDEPTAIVIGSVFATAFQLGGALSLVGGAIGDRLGRRDPAARLRVAAIGVLGAVPLYLFVLFLPMRVTVVPGSATAVAGQVLASLVTEPTAALTWGLAVLAVGLTSANSPNWFASIVEVNPPEHRGTVYSLGNLVNGVGRSAGAAVVAALTRGLAGVAPGPLGIAAALAVCQLLFVPTGWMYLRAARSCRADAWSVRTMLRDRARRAMPPAASPDPGVLGGGRSHGGGERDLP</sequence>
<feature type="transmembrane region" description="Helical" evidence="7">
    <location>
        <begin position="267"/>
        <end position="290"/>
    </location>
</feature>
<name>A0ABN3NPW4_9ACTN</name>
<evidence type="ECO:0000256" key="3">
    <source>
        <dbReference type="ARBA" id="ARBA00022692"/>
    </source>
</evidence>
<keyword evidence="2" id="KW-1003">Cell membrane</keyword>
<proteinExistence type="predicted"/>
<dbReference type="PANTHER" id="PTHR43124:SF3">
    <property type="entry name" value="CHLORAMPHENICOL EFFLUX PUMP RV0191"/>
    <property type="match status" value="1"/>
</dbReference>
<dbReference type="PANTHER" id="PTHR43124">
    <property type="entry name" value="PURINE EFFLUX PUMP PBUE"/>
    <property type="match status" value="1"/>
</dbReference>
<evidence type="ECO:0000256" key="4">
    <source>
        <dbReference type="ARBA" id="ARBA00022989"/>
    </source>
</evidence>
<dbReference type="RefSeq" id="WP_344173926.1">
    <property type="nucleotide sequence ID" value="NZ_BAAARY010000020.1"/>
</dbReference>
<feature type="transmembrane region" description="Helical" evidence="7">
    <location>
        <begin position="81"/>
        <end position="99"/>
    </location>
</feature>
<feature type="transmembrane region" description="Helical" evidence="7">
    <location>
        <begin position="228"/>
        <end position="247"/>
    </location>
</feature>
<comment type="subcellular location">
    <subcellularLocation>
        <location evidence="1">Cell membrane</location>
        <topology evidence="1">Multi-pass membrane protein</topology>
    </subcellularLocation>
</comment>
<dbReference type="InterPro" id="IPR020846">
    <property type="entry name" value="MFS_dom"/>
</dbReference>
<keyword evidence="5 7" id="KW-0472">Membrane</keyword>
<dbReference type="InterPro" id="IPR036259">
    <property type="entry name" value="MFS_trans_sf"/>
</dbReference>
<evidence type="ECO:0000256" key="2">
    <source>
        <dbReference type="ARBA" id="ARBA00022475"/>
    </source>
</evidence>
<feature type="transmembrane region" description="Helical" evidence="7">
    <location>
        <begin position="105"/>
        <end position="127"/>
    </location>
</feature>
<feature type="transmembrane region" description="Helical" evidence="7">
    <location>
        <begin position="139"/>
        <end position="163"/>
    </location>
</feature>
<dbReference type="EMBL" id="BAAARY010000020">
    <property type="protein sequence ID" value="GAA2530224.1"/>
    <property type="molecule type" value="Genomic_DNA"/>
</dbReference>
<keyword evidence="10" id="KW-1185">Reference proteome</keyword>
<dbReference type="PRINTS" id="PR01035">
    <property type="entry name" value="TCRTETA"/>
</dbReference>
<comment type="caution">
    <text evidence="9">The sequence shown here is derived from an EMBL/GenBank/DDBJ whole genome shotgun (WGS) entry which is preliminary data.</text>
</comment>
<feature type="compositionally biased region" description="Low complexity" evidence="6">
    <location>
        <begin position="466"/>
        <end position="476"/>
    </location>
</feature>
<dbReference type="Proteomes" id="UP001499978">
    <property type="component" value="Unassembled WGS sequence"/>
</dbReference>
<protein>
    <recommendedName>
        <fullName evidence="8">Major facilitator superfamily (MFS) profile domain-containing protein</fullName>
    </recommendedName>
</protein>
<dbReference type="InterPro" id="IPR011701">
    <property type="entry name" value="MFS"/>
</dbReference>
<evidence type="ECO:0000256" key="6">
    <source>
        <dbReference type="SAM" id="MobiDB-lite"/>
    </source>
</evidence>